<dbReference type="Proteomes" id="UP000823775">
    <property type="component" value="Unassembled WGS sequence"/>
</dbReference>
<protein>
    <submittedName>
        <fullName evidence="2">Uncharacterized protein</fullName>
    </submittedName>
</protein>
<name>A0ABS8RJ47_DATST</name>
<comment type="caution">
    <text evidence="2">The sequence shown here is derived from an EMBL/GenBank/DDBJ whole genome shotgun (WGS) entry which is preliminary data.</text>
</comment>
<feature type="non-terminal residue" evidence="2">
    <location>
        <position position="322"/>
    </location>
</feature>
<evidence type="ECO:0000313" key="2">
    <source>
        <dbReference type="EMBL" id="MCD7446830.1"/>
    </source>
</evidence>
<feature type="compositionally biased region" description="Polar residues" evidence="1">
    <location>
        <begin position="19"/>
        <end position="30"/>
    </location>
</feature>
<feature type="compositionally biased region" description="Polar residues" evidence="1">
    <location>
        <begin position="146"/>
        <end position="165"/>
    </location>
</feature>
<evidence type="ECO:0000313" key="3">
    <source>
        <dbReference type="Proteomes" id="UP000823775"/>
    </source>
</evidence>
<feature type="region of interest" description="Disordered" evidence="1">
    <location>
        <begin position="127"/>
        <end position="165"/>
    </location>
</feature>
<organism evidence="2 3">
    <name type="scientific">Datura stramonium</name>
    <name type="common">Jimsonweed</name>
    <name type="synonym">Common thornapple</name>
    <dbReference type="NCBI Taxonomy" id="4076"/>
    <lineage>
        <taxon>Eukaryota</taxon>
        <taxon>Viridiplantae</taxon>
        <taxon>Streptophyta</taxon>
        <taxon>Embryophyta</taxon>
        <taxon>Tracheophyta</taxon>
        <taxon>Spermatophyta</taxon>
        <taxon>Magnoliopsida</taxon>
        <taxon>eudicotyledons</taxon>
        <taxon>Gunneridae</taxon>
        <taxon>Pentapetalae</taxon>
        <taxon>asterids</taxon>
        <taxon>lamiids</taxon>
        <taxon>Solanales</taxon>
        <taxon>Solanaceae</taxon>
        <taxon>Solanoideae</taxon>
        <taxon>Datureae</taxon>
        <taxon>Datura</taxon>
    </lineage>
</organism>
<keyword evidence="3" id="KW-1185">Reference proteome</keyword>
<sequence length="322" mass="35253">QHGSSSAAQGLQDKPCSMVRSSWRQSNSEGQFYVGSPSSDDKTPIVSARLKIPRMVRAQLLPPKRNKRGRDGDTRHGVVLDINGDGYKMAYEAVDRKLKPGKRDKMMQNIIDASPSKVKALRIKYCSPPSPPDLDGRHKKMRRGESSSSSTLETQHYSGGPSNMVSVQGKTQDILMSAETTTEQVQEQQVISVEKIRAEQEVPHNYVVPPVSASHMEEDPSSMELLVSEGKGTAEETAHGAVSASQMEGNECPADDLMVGFRVDDQLVFYDAKGREIDASGHDHDISNSVELNAPTVVVESIDPEQHVQPSELDSGIARNME</sequence>
<feature type="region of interest" description="Disordered" evidence="1">
    <location>
        <begin position="303"/>
        <end position="322"/>
    </location>
</feature>
<feature type="region of interest" description="Disordered" evidence="1">
    <location>
        <begin position="1"/>
        <end position="44"/>
    </location>
</feature>
<accession>A0ABS8RJ47</accession>
<proteinExistence type="predicted"/>
<evidence type="ECO:0000256" key="1">
    <source>
        <dbReference type="SAM" id="MobiDB-lite"/>
    </source>
</evidence>
<feature type="non-terminal residue" evidence="2">
    <location>
        <position position="1"/>
    </location>
</feature>
<dbReference type="EMBL" id="JACEIK010000021">
    <property type="protein sequence ID" value="MCD7446830.1"/>
    <property type="molecule type" value="Genomic_DNA"/>
</dbReference>
<reference evidence="2 3" key="1">
    <citation type="journal article" date="2021" name="BMC Genomics">
        <title>Datura genome reveals duplications of psychoactive alkaloid biosynthetic genes and high mutation rate following tissue culture.</title>
        <authorList>
            <person name="Rajewski A."/>
            <person name="Carter-House D."/>
            <person name="Stajich J."/>
            <person name="Litt A."/>
        </authorList>
    </citation>
    <scope>NUCLEOTIDE SEQUENCE [LARGE SCALE GENOMIC DNA]</scope>
    <source>
        <strain evidence="2">AR-01</strain>
    </source>
</reference>
<gene>
    <name evidence="2" type="ORF">HAX54_016924</name>
</gene>